<dbReference type="GO" id="GO:0005509">
    <property type="term" value="F:calcium ion binding"/>
    <property type="evidence" value="ECO:0007669"/>
    <property type="project" value="TreeGrafter"/>
</dbReference>
<dbReference type="Proteomes" id="UP000230233">
    <property type="component" value="Chromosome V"/>
</dbReference>
<accession>A0A2G5TLR6</accession>
<evidence type="ECO:0008006" key="3">
    <source>
        <dbReference type="Google" id="ProtNLM"/>
    </source>
</evidence>
<dbReference type="GO" id="GO:0005886">
    <property type="term" value="C:plasma membrane"/>
    <property type="evidence" value="ECO:0007669"/>
    <property type="project" value="TreeGrafter"/>
</dbReference>
<dbReference type="GO" id="GO:0070382">
    <property type="term" value="C:exocytic vesicle"/>
    <property type="evidence" value="ECO:0007669"/>
    <property type="project" value="TreeGrafter"/>
</dbReference>
<dbReference type="Gene3D" id="2.60.40.150">
    <property type="entry name" value="C2 domain"/>
    <property type="match status" value="1"/>
</dbReference>
<dbReference type="GO" id="GO:0048791">
    <property type="term" value="P:calcium ion-regulated exocytosis of neurotransmitter"/>
    <property type="evidence" value="ECO:0007669"/>
    <property type="project" value="TreeGrafter"/>
</dbReference>
<proteinExistence type="predicted"/>
<dbReference type="GO" id="GO:0000149">
    <property type="term" value="F:SNARE binding"/>
    <property type="evidence" value="ECO:0007669"/>
    <property type="project" value="TreeGrafter"/>
</dbReference>
<evidence type="ECO:0000313" key="2">
    <source>
        <dbReference type="Proteomes" id="UP000230233"/>
    </source>
</evidence>
<comment type="caution">
    <text evidence="1">The sequence shown here is derived from an EMBL/GenBank/DDBJ whole genome shotgun (WGS) entry which is preliminary data.</text>
</comment>
<dbReference type="GO" id="GO:0030424">
    <property type="term" value="C:axon"/>
    <property type="evidence" value="ECO:0007669"/>
    <property type="project" value="TreeGrafter"/>
</dbReference>
<gene>
    <name evidence="1" type="primary">Cni-T27E4.1</name>
    <name evidence="1" type="synonym">Cnig_chr_V.g20095</name>
    <name evidence="1" type="ORF">B9Z55_020095</name>
</gene>
<dbReference type="GO" id="GO:0030276">
    <property type="term" value="F:clathrin binding"/>
    <property type="evidence" value="ECO:0007669"/>
    <property type="project" value="TreeGrafter"/>
</dbReference>
<dbReference type="AlphaFoldDB" id="A0A2G5TLR6"/>
<dbReference type="GO" id="GO:0005544">
    <property type="term" value="F:calcium-dependent phospholipid binding"/>
    <property type="evidence" value="ECO:0007669"/>
    <property type="project" value="TreeGrafter"/>
</dbReference>
<dbReference type="PANTHER" id="PTHR10024:SF364">
    <property type="entry name" value="C2 DOMAIN-CONTAINING PROTEIN"/>
    <property type="match status" value="1"/>
</dbReference>
<dbReference type="InterPro" id="IPR035892">
    <property type="entry name" value="C2_domain_sf"/>
</dbReference>
<reference evidence="2" key="1">
    <citation type="submission" date="2017-10" db="EMBL/GenBank/DDBJ databases">
        <title>Rapid genome shrinkage in a self-fertile nematode reveals novel sperm competition proteins.</title>
        <authorList>
            <person name="Yin D."/>
            <person name="Schwarz E.M."/>
            <person name="Thomas C.G."/>
            <person name="Felde R.L."/>
            <person name="Korf I.F."/>
            <person name="Cutter A.D."/>
            <person name="Schartner C.M."/>
            <person name="Ralston E.J."/>
            <person name="Meyer B.J."/>
            <person name="Haag E.S."/>
        </authorList>
    </citation>
    <scope>NUCLEOTIDE SEQUENCE [LARGE SCALE GENOMIC DNA]</scope>
    <source>
        <strain evidence="2">JU1422</strain>
    </source>
</reference>
<evidence type="ECO:0000313" key="1">
    <source>
        <dbReference type="EMBL" id="PIC28051.1"/>
    </source>
</evidence>
<sequence>MMYNWMERLSDDAEVPTPRRVQPCLSVAFEYVEAENEFNFYIRNVTNYPMTPTLHKTESRAVMHLVKGISRKTSVMGWARTITWQDIKEKDPFTYQTLNVVRASTTIYNEFFTCKVTPREFKNTLLRIQICDIDEYDQNVVVAEMDYWINTHIISQFTQFELPFPPFTPDIGEIELHMTYLPTSQRLIVHYSTVTNLKLDEACKEIYVHGVLFVGGRQFERHQSETKKRAENACTDDGMHFTHKLIFDLDRKYVPKAEVLIHVMQVVDEKKLVVGQVTLSMLHSGQCKEMLKALRTTISRVHRLTPSAG</sequence>
<dbReference type="GO" id="GO:0006906">
    <property type="term" value="P:vesicle fusion"/>
    <property type="evidence" value="ECO:0007669"/>
    <property type="project" value="TreeGrafter"/>
</dbReference>
<dbReference type="EMBL" id="PDUG01000005">
    <property type="protein sequence ID" value="PIC28051.1"/>
    <property type="molecule type" value="Genomic_DNA"/>
</dbReference>
<dbReference type="SUPFAM" id="SSF49562">
    <property type="entry name" value="C2 domain (Calcium/lipid-binding domain, CaLB)"/>
    <property type="match status" value="1"/>
</dbReference>
<dbReference type="GO" id="GO:0001786">
    <property type="term" value="F:phosphatidylserine binding"/>
    <property type="evidence" value="ECO:0007669"/>
    <property type="project" value="TreeGrafter"/>
</dbReference>
<protein>
    <recommendedName>
        <fullName evidence="3">C2 domain-containing protein</fullName>
    </recommendedName>
</protein>
<name>A0A2G5TLR6_9PELO</name>
<keyword evidence="2" id="KW-1185">Reference proteome</keyword>
<dbReference type="OrthoDB" id="67700at2759"/>
<dbReference type="PANTHER" id="PTHR10024">
    <property type="entry name" value="SYNAPTOTAGMIN"/>
    <property type="match status" value="1"/>
</dbReference>
<organism evidence="1 2">
    <name type="scientific">Caenorhabditis nigoni</name>
    <dbReference type="NCBI Taxonomy" id="1611254"/>
    <lineage>
        <taxon>Eukaryota</taxon>
        <taxon>Metazoa</taxon>
        <taxon>Ecdysozoa</taxon>
        <taxon>Nematoda</taxon>
        <taxon>Chromadorea</taxon>
        <taxon>Rhabditida</taxon>
        <taxon>Rhabditina</taxon>
        <taxon>Rhabditomorpha</taxon>
        <taxon>Rhabditoidea</taxon>
        <taxon>Rhabditidae</taxon>
        <taxon>Peloderinae</taxon>
        <taxon>Caenorhabditis</taxon>
    </lineage>
</organism>
<dbReference type="GO" id="GO:0098793">
    <property type="term" value="C:presynapse"/>
    <property type="evidence" value="ECO:0007669"/>
    <property type="project" value="GOC"/>
</dbReference>